<keyword evidence="6" id="KW-0735">Signal-anchor</keyword>
<dbReference type="InterPro" id="IPR051757">
    <property type="entry name" value="Beta-gal_alpha2-3_sialyltrans"/>
</dbReference>
<feature type="region of interest" description="Disordered" evidence="12">
    <location>
        <begin position="1"/>
        <end position="31"/>
    </location>
</feature>
<evidence type="ECO:0000313" key="13">
    <source>
        <dbReference type="EMBL" id="PWA15310.1"/>
    </source>
</evidence>
<feature type="compositionally biased region" description="Polar residues" evidence="12">
    <location>
        <begin position="7"/>
        <end position="19"/>
    </location>
</feature>
<comment type="similarity">
    <text evidence="2">Belongs to the glycosyltransferase 29 family.</text>
</comment>
<dbReference type="GO" id="GO:0097503">
    <property type="term" value="P:sialylation"/>
    <property type="evidence" value="ECO:0007669"/>
    <property type="project" value="TreeGrafter"/>
</dbReference>
<comment type="caution">
    <text evidence="13">The sequence shown here is derived from an EMBL/GenBank/DDBJ whole genome shotgun (WGS) entry which is preliminary data.</text>
</comment>
<evidence type="ECO:0000256" key="5">
    <source>
        <dbReference type="ARBA" id="ARBA00022692"/>
    </source>
</evidence>
<proteinExistence type="inferred from homology"/>
<dbReference type="GO" id="GO:0000139">
    <property type="term" value="C:Golgi membrane"/>
    <property type="evidence" value="ECO:0007669"/>
    <property type="project" value="UniProtKB-SubCell"/>
</dbReference>
<keyword evidence="14" id="KW-1185">Reference proteome</keyword>
<keyword evidence="10" id="KW-1015">Disulfide bond</keyword>
<dbReference type="Pfam" id="PF00777">
    <property type="entry name" value="Glyco_transf_29"/>
    <property type="match status" value="1"/>
</dbReference>
<keyword evidence="11" id="KW-0325">Glycoprotein</keyword>
<dbReference type="Proteomes" id="UP000250572">
    <property type="component" value="Unassembled WGS sequence"/>
</dbReference>
<evidence type="ECO:0000256" key="10">
    <source>
        <dbReference type="ARBA" id="ARBA00023157"/>
    </source>
</evidence>
<dbReference type="AlphaFoldDB" id="A0A315UX41"/>
<keyword evidence="4" id="KW-0808">Transferase</keyword>
<dbReference type="FunFam" id="3.90.1480.20:FF:000015">
    <property type="entry name" value="Lactosylceramide alpha-2,3-sialyltransferase"/>
    <property type="match status" value="1"/>
</dbReference>
<dbReference type="InterPro" id="IPR038578">
    <property type="entry name" value="GT29-like_sf"/>
</dbReference>
<name>A0A315UX41_GAMAF</name>
<dbReference type="PANTHER" id="PTHR46032">
    <property type="entry name" value="ALPHA-2,3-SIALYLTRANSFERASE ST3GAL I ISOFORM X1"/>
    <property type="match status" value="1"/>
</dbReference>
<keyword evidence="3" id="KW-0328">Glycosyltransferase</keyword>
<keyword evidence="7" id="KW-1133">Transmembrane helix</keyword>
<protein>
    <submittedName>
        <fullName evidence="13">Uncharacterized protein</fullName>
    </submittedName>
</protein>
<reference evidence="13 14" key="1">
    <citation type="journal article" date="2018" name="G3 (Bethesda)">
        <title>A High-Quality Reference Genome for the Invasive Mosquitofish Gambusia affinis Using a Chicago Library.</title>
        <authorList>
            <person name="Hoffberg S.L."/>
            <person name="Troendle N.J."/>
            <person name="Glenn T.C."/>
            <person name="Mahmud O."/>
            <person name="Louha S."/>
            <person name="Chalopin D."/>
            <person name="Bennetzen J.L."/>
            <person name="Mauricio R."/>
        </authorList>
    </citation>
    <scope>NUCLEOTIDE SEQUENCE [LARGE SCALE GENOMIC DNA]</scope>
    <source>
        <strain evidence="13">NE01/NJP1002.9</strain>
        <tissue evidence="13">Muscle</tissue>
    </source>
</reference>
<dbReference type="GO" id="GO:0003836">
    <property type="term" value="F:beta-galactoside (CMP) alpha-2,3-sialyltransferase activity"/>
    <property type="evidence" value="ECO:0007669"/>
    <property type="project" value="TreeGrafter"/>
</dbReference>
<dbReference type="InterPro" id="IPR001675">
    <property type="entry name" value="Glyco_trans_29"/>
</dbReference>
<evidence type="ECO:0000256" key="9">
    <source>
        <dbReference type="ARBA" id="ARBA00023136"/>
    </source>
</evidence>
<dbReference type="PANTHER" id="PTHR46032:SF6">
    <property type="entry name" value="CMP-N-ACETYLNEURAMINATE-BETA-GALACTOSAMIDE-ALPHA-2,3-SIALYLTRANSFERASE 1"/>
    <property type="match status" value="1"/>
</dbReference>
<sequence>MNFEHNWINNDRSFPQSSKHVPGLMGSGKETQLKPTDRELSIHHDIHKLQLQLKNRSTCPTTCCSENTRRSIELFLSANTKLSEEDVQWRKDLCRNETKLPHPFHLGCGRSVTGPEQGKDVTEQVAPGELNKPGMGVLWRCRGQRDPHLEDFSPCCEGRRSRMSFKLKLLALQLSATVGLLLVLQFNELSQLQFQDLCACDSCVSENKGSLSGRLNRSVEPVLSWTTDLSEEAFSWWKSLQNERRDFRFFKKTVHKLFQIFPRRTELRKQNSGTCRTCAVVGNSVNLKGSHYGPLIDYQDVVMRMNIAKTNGYEEDVGTRTTYHVMYPESATDLHNSTHLVFFPFKIMDLEWLIKAFTTGFYGRVPSSFQCFVGQLFEVMAPVSIAVCSKAKDMDLGTLTTSDKEYLCYSSTLFMRDRLQFTMRWKLRAESPNALDDMLKITAPYRGLAGQLQLTQEVETSYYFLKEFLREHYMQAVVIEYNSKAPPKCEALWSPLDLIKQLMANTVMMSGSETEMILAGLTTMEKNFLWKVSLVYQGQCDPTDPAYKADWVQSFKTCLMDVCLKETEHMN</sequence>
<evidence type="ECO:0000256" key="8">
    <source>
        <dbReference type="ARBA" id="ARBA00023034"/>
    </source>
</evidence>
<organism evidence="13 14">
    <name type="scientific">Gambusia affinis</name>
    <name type="common">Western mosquitofish</name>
    <name type="synonym">Heterandria affinis</name>
    <dbReference type="NCBI Taxonomy" id="33528"/>
    <lineage>
        <taxon>Eukaryota</taxon>
        <taxon>Metazoa</taxon>
        <taxon>Chordata</taxon>
        <taxon>Craniata</taxon>
        <taxon>Vertebrata</taxon>
        <taxon>Euteleostomi</taxon>
        <taxon>Actinopterygii</taxon>
        <taxon>Neopterygii</taxon>
        <taxon>Teleostei</taxon>
        <taxon>Neoteleostei</taxon>
        <taxon>Acanthomorphata</taxon>
        <taxon>Ovalentaria</taxon>
        <taxon>Atherinomorphae</taxon>
        <taxon>Cyprinodontiformes</taxon>
        <taxon>Poeciliidae</taxon>
        <taxon>Poeciliinae</taxon>
        <taxon>Gambusia</taxon>
    </lineage>
</organism>
<evidence type="ECO:0000256" key="7">
    <source>
        <dbReference type="ARBA" id="ARBA00022989"/>
    </source>
</evidence>
<evidence type="ECO:0000256" key="1">
    <source>
        <dbReference type="ARBA" id="ARBA00004323"/>
    </source>
</evidence>
<evidence type="ECO:0000256" key="3">
    <source>
        <dbReference type="ARBA" id="ARBA00022676"/>
    </source>
</evidence>
<evidence type="ECO:0000256" key="2">
    <source>
        <dbReference type="ARBA" id="ARBA00006003"/>
    </source>
</evidence>
<evidence type="ECO:0000256" key="4">
    <source>
        <dbReference type="ARBA" id="ARBA00022679"/>
    </source>
</evidence>
<keyword evidence="8" id="KW-0333">Golgi apparatus</keyword>
<gene>
    <name evidence="13" type="ORF">CCH79_00008585</name>
</gene>
<accession>A0A315UX41</accession>
<comment type="subcellular location">
    <subcellularLocation>
        <location evidence="1">Golgi apparatus membrane</location>
        <topology evidence="1">Single-pass type II membrane protein</topology>
    </subcellularLocation>
</comment>
<evidence type="ECO:0000313" key="14">
    <source>
        <dbReference type="Proteomes" id="UP000250572"/>
    </source>
</evidence>
<dbReference type="Gene3D" id="3.90.1480.20">
    <property type="entry name" value="Glycosyl transferase family 29"/>
    <property type="match status" value="1"/>
</dbReference>
<evidence type="ECO:0000256" key="12">
    <source>
        <dbReference type="SAM" id="MobiDB-lite"/>
    </source>
</evidence>
<dbReference type="EMBL" id="NHOQ01002708">
    <property type="protein sequence ID" value="PWA15310.1"/>
    <property type="molecule type" value="Genomic_DNA"/>
</dbReference>
<keyword evidence="5" id="KW-0812">Transmembrane</keyword>
<evidence type="ECO:0000256" key="6">
    <source>
        <dbReference type="ARBA" id="ARBA00022968"/>
    </source>
</evidence>
<keyword evidence="9" id="KW-0472">Membrane</keyword>
<evidence type="ECO:0000256" key="11">
    <source>
        <dbReference type="ARBA" id="ARBA00023180"/>
    </source>
</evidence>